<dbReference type="GeneID" id="91107939"/>
<proteinExistence type="predicted"/>
<dbReference type="RefSeq" id="WP_353634601.1">
    <property type="nucleotide sequence ID" value="NZ_CP159204.1"/>
</dbReference>
<reference evidence="2" key="1">
    <citation type="submission" date="2024-06" db="EMBL/GenBank/DDBJ databases">
        <title>Genome Sequence of an extremely halophilic archaeon isolated from Permian era halite, Salado Formation, Carlsbad, New Mexico: Halobacterium sp. strain NMX12-1.</title>
        <authorList>
            <person name="Sotoa L."/>
            <person name="DasSarma P."/>
            <person name="Anton B.P."/>
            <person name="Vincze T."/>
            <person name="Verma I."/>
            <person name="Eralp B."/>
            <person name="Powers D.W."/>
            <person name="Dozier B.L."/>
            <person name="Roberts R.J."/>
            <person name="DasSarma S."/>
        </authorList>
    </citation>
    <scope>NUCLEOTIDE SEQUENCE</scope>
    <source>
        <strain evidence="2">NMX12-1</strain>
    </source>
</reference>
<name>A0AAU8CCW7_9EURY</name>
<sequence length="42" mass="4877">MSKDTDDATTWKEQRVQATISGEKKPIDESTKRQAERRREGL</sequence>
<evidence type="ECO:0000256" key="1">
    <source>
        <dbReference type="SAM" id="MobiDB-lite"/>
    </source>
</evidence>
<feature type="region of interest" description="Disordered" evidence="1">
    <location>
        <begin position="1"/>
        <end position="42"/>
    </location>
</feature>
<dbReference type="EMBL" id="CP159204">
    <property type="protein sequence ID" value="XCF16856.1"/>
    <property type="molecule type" value="Genomic_DNA"/>
</dbReference>
<organism evidence="2">
    <name type="scientific">Halobacterium sp. NMX12-1</name>
    <dbReference type="NCBI Taxonomy" id="3166650"/>
    <lineage>
        <taxon>Archaea</taxon>
        <taxon>Methanobacteriati</taxon>
        <taxon>Methanobacteriota</taxon>
        <taxon>Stenosarchaea group</taxon>
        <taxon>Halobacteria</taxon>
        <taxon>Halobacteriales</taxon>
        <taxon>Halobacteriaceae</taxon>
        <taxon>Halobacterium</taxon>
    </lineage>
</organism>
<dbReference type="KEGG" id="hanx:ABSL23_02280"/>
<evidence type="ECO:0000313" key="2">
    <source>
        <dbReference type="EMBL" id="XCF16856.1"/>
    </source>
</evidence>
<feature type="compositionally biased region" description="Basic and acidic residues" evidence="1">
    <location>
        <begin position="1"/>
        <end position="15"/>
    </location>
</feature>
<dbReference type="AlphaFoldDB" id="A0AAU8CCW7"/>
<accession>A0AAU8CCW7</accession>
<feature type="compositionally biased region" description="Basic and acidic residues" evidence="1">
    <location>
        <begin position="22"/>
        <end position="42"/>
    </location>
</feature>
<gene>
    <name evidence="2" type="ORF">ABSL23_02280</name>
</gene>
<protein>
    <submittedName>
        <fullName evidence="2">Uncharacterized protein</fullName>
    </submittedName>
</protein>